<evidence type="ECO:0000256" key="3">
    <source>
        <dbReference type="ARBA" id="ARBA00023069"/>
    </source>
</evidence>
<dbReference type="Pfam" id="PF04712">
    <property type="entry name" value="Radial_spoke"/>
    <property type="match status" value="1"/>
</dbReference>
<keyword evidence="8" id="KW-1185">Reference proteome</keyword>
<proteinExistence type="predicted"/>
<gene>
    <name evidence="7" type="ORF">pdam_00007787</name>
</gene>
<dbReference type="GO" id="GO:0001534">
    <property type="term" value="C:radial spoke"/>
    <property type="evidence" value="ECO:0007669"/>
    <property type="project" value="InterPro"/>
</dbReference>
<feature type="compositionally biased region" description="Acidic residues" evidence="6">
    <location>
        <begin position="436"/>
        <end position="451"/>
    </location>
</feature>
<keyword evidence="3" id="KW-0969">Cilium</keyword>
<evidence type="ECO:0000313" key="7">
    <source>
        <dbReference type="EMBL" id="RMX60802.1"/>
    </source>
</evidence>
<organism evidence="7 8">
    <name type="scientific">Pocillopora damicornis</name>
    <name type="common">Cauliflower coral</name>
    <name type="synonym">Millepora damicornis</name>
    <dbReference type="NCBI Taxonomy" id="46731"/>
    <lineage>
        <taxon>Eukaryota</taxon>
        <taxon>Metazoa</taxon>
        <taxon>Cnidaria</taxon>
        <taxon>Anthozoa</taxon>
        <taxon>Hexacorallia</taxon>
        <taxon>Scleractinia</taxon>
        <taxon>Astrocoeniina</taxon>
        <taxon>Pocilloporidae</taxon>
        <taxon>Pocillopora</taxon>
    </lineage>
</organism>
<name>A0A3M6V4C7_POCDA</name>
<evidence type="ECO:0000313" key="8">
    <source>
        <dbReference type="Proteomes" id="UP000275408"/>
    </source>
</evidence>
<protein>
    <recommendedName>
        <fullName evidence="9">Radial spoke head protein 4 homolog A</fullName>
    </recommendedName>
</protein>
<keyword evidence="4" id="KW-0206">Cytoskeleton</keyword>
<dbReference type="STRING" id="46731.A0A3M6V4C7"/>
<dbReference type="InterPro" id="IPR006802">
    <property type="entry name" value="Radial_spoke"/>
</dbReference>
<evidence type="ECO:0000256" key="6">
    <source>
        <dbReference type="SAM" id="MobiDB-lite"/>
    </source>
</evidence>
<dbReference type="CDD" id="cd22963">
    <property type="entry name" value="DD_CrRSP4-like"/>
    <property type="match status" value="1"/>
</dbReference>
<feature type="compositionally biased region" description="Basic and acidic residues" evidence="6">
    <location>
        <begin position="204"/>
        <end position="217"/>
    </location>
</feature>
<dbReference type="GO" id="GO:0060294">
    <property type="term" value="P:cilium movement involved in cell motility"/>
    <property type="evidence" value="ECO:0007669"/>
    <property type="project" value="InterPro"/>
</dbReference>
<comment type="caution">
    <text evidence="7">The sequence shown here is derived from an EMBL/GenBank/DDBJ whole genome shotgun (WGS) entry which is preliminary data.</text>
</comment>
<dbReference type="PANTHER" id="PTHR13159:SF0">
    <property type="entry name" value="RADIAL SPOKE HEAD 6 HOMOLOG A"/>
    <property type="match status" value="1"/>
</dbReference>
<evidence type="ECO:0000256" key="4">
    <source>
        <dbReference type="ARBA" id="ARBA00023212"/>
    </source>
</evidence>
<evidence type="ECO:0000256" key="2">
    <source>
        <dbReference type="ARBA" id="ARBA00022490"/>
    </source>
</evidence>
<evidence type="ECO:0000256" key="1">
    <source>
        <dbReference type="ARBA" id="ARBA00004430"/>
    </source>
</evidence>
<reference evidence="7 8" key="1">
    <citation type="journal article" date="2018" name="Sci. Rep.">
        <title>Comparative analysis of the Pocillopora damicornis genome highlights role of immune system in coral evolution.</title>
        <authorList>
            <person name="Cunning R."/>
            <person name="Bay R.A."/>
            <person name="Gillette P."/>
            <person name="Baker A.C."/>
            <person name="Traylor-Knowles N."/>
        </authorList>
    </citation>
    <scope>NUCLEOTIDE SEQUENCE [LARGE SCALE GENOMIC DNA]</scope>
    <source>
        <strain evidence="7">RSMAS</strain>
        <tissue evidence="7">Whole animal</tissue>
    </source>
</reference>
<sequence>MDSASESGSSDLDGDFQNAKAFLLKTSLHSNLNVYDHLATVIRKVLEEKPENVSGKHYLYSLNLIEDLVRDEKRAKFCPNFDTIQNKEDESTEVLLARSQVALFERKPTEQELEPLMRDPDMEEEQEEAPLPDLMELANYFEQAGIGIGREEIFRIFLSLKILIDTYPIRTCRFWGKIFGIHANYLIAEVEFFEGEDPEEPLDDEQHLEQQENETKTDIIKEGDFDVEEDDAPQADFKPPPVIPKEENRTGCNKKTYFVSNEPRDSFVVNHEFEGLSINDMADPSCANWVHHVQYVLPQKREEEELEEEEEDEEREEPDEPEPEQGPPLLTPLSEDVEVDGMPPWTAQKSSTLIPQYSLAVMHSNLWPGAHAFALERKFENLYVGWGQKFSAENYSPPPPPAPQEEFPSGPEITEAEDPSVEEEKALKAAQQEAMEAAEMEDEEDDDDEDD</sequence>
<accession>A0A3M6V4C7</accession>
<evidence type="ECO:0008006" key="9">
    <source>
        <dbReference type="Google" id="ProtNLM"/>
    </source>
</evidence>
<feature type="region of interest" description="Disordered" evidence="6">
    <location>
        <begin position="197"/>
        <end position="217"/>
    </location>
</feature>
<dbReference type="EMBL" id="RCHS01000100">
    <property type="protein sequence ID" value="RMX60802.1"/>
    <property type="molecule type" value="Genomic_DNA"/>
</dbReference>
<dbReference type="OrthoDB" id="272202at2759"/>
<feature type="region of interest" description="Disordered" evidence="6">
    <location>
        <begin position="391"/>
        <end position="451"/>
    </location>
</feature>
<evidence type="ECO:0000256" key="5">
    <source>
        <dbReference type="ARBA" id="ARBA00023273"/>
    </source>
</evidence>
<dbReference type="GO" id="GO:0035082">
    <property type="term" value="P:axoneme assembly"/>
    <property type="evidence" value="ECO:0007669"/>
    <property type="project" value="TreeGrafter"/>
</dbReference>
<comment type="subcellular location">
    <subcellularLocation>
        <location evidence="1">Cytoplasm</location>
        <location evidence="1">Cytoskeleton</location>
        <location evidence="1">Cilium axoneme</location>
    </subcellularLocation>
</comment>
<keyword evidence="2" id="KW-0963">Cytoplasm</keyword>
<dbReference type="Proteomes" id="UP000275408">
    <property type="component" value="Unassembled WGS sequence"/>
</dbReference>
<feature type="region of interest" description="Disordered" evidence="6">
    <location>
        <begin position="300"/>
        <end position="347"/>
    </location>
</feature>
<dbReference type="AlphaFoldDB" id="A0A3M6V4C7"/>
<feature type="compositionally biased region" description="Acidic residues" evidence="6">
    <location>
        <begin position="304"/>
        <end position="323"/>
    </location>
</feature>
<dbReference type="PANTHER" id="PTHR13159">
    <property type="entry name" value="RADIAL SPOKEHEAD-RELATED"/>
    <property type="match status" value="1"/>
</dbReference>
<keyword evidence="5" id="KW-0966">Cell projection</keyword>
<feature type="region of interest" description="Disordered" evidence="6">
    <location>
        <begin position="229"/>
        <end position="249"/>
    </location>
</feature>